<accession>A0A6N3DR03</accession>
<reference evidence="1" key="1">
    <citation type="submission" date="2019-11" db="EMBL/GenBank/DDBJ databases">
        <authorList>
            <person name="Feng L."/>
        </authorList>
    </citation>
    <scope>NUCLEOTIDE SEQUENCE</scope>
    <source>
        <strain evidence="1">SrubneriLFYP117</strain>
    </source>
</reference>
<protein>
    <submittedName>
        <fullName evidence="1">Uncharacterized protein</fullName>
    </submittedName>
</protein>
<evidence type="ECO:0000313" key="1">
    <source>
        <dbReference type="EMBL" id="VYU30605.1"/>
    </source>
</evidence>
<organism evidence="1">
    <name type="scientific">Streptococcus oralis</name>
    <dbReference type="NCBI Taxonomy" id="1303"/>
    <lineage>
        <taxon>Bacteria</taxon>
        <taxon>Bacillati</taxon>
        <taxon>Bacillota</taxon>
        <taxon>Bacilli</taxon>
        <taxon>Lactobacillales</taxon>
        <taxon>Streptococcaceae</taxon>
        <taxon>Streptococcus</taxon>
    </lineage>
</organism>
<proteinExistence type="predicted"/>
<gene>
    <name evidence="1" type="ORF">SRLFYP117_01575</name>
</gene>
<dbReference type="EMBL" id="CACRUL010000019">
    <property type="protein sequence ID" value="VYU30605.1"/>
    <property type="molecule type" value="Genomic_DNA"/>
</dbReference>
<name>A0A6N3DR03_STROR</name>
<dbReference type="AlphaFoldDB" id="A0A6N3DR03"/>
<sequence>MSLIRVKPHFYRKKEGIFASFHQTNIPFFSLILRVQ</sequence>